<accession>A0AAD5XJE0</accession>
<proteinExistence type="predicted"/>
<feature type="compositionally biased region" description="Low complexity" evidence="2">
    <location>
        <begin position="265"/>
        <end position="279"/>
    </location>
</feature>
<feature type="region of interest" description="Disordered" evidence="2">
    <location>
        <begin position="265"/>
        <end position="285"/>
    </location>
</feature>
<reference evidence="3" key="1">
    <citation type="submission" date="2020-05" db="EMBL/GenBank/DDBJ databases">
        <title>Phylogenomic resolution of chytrid fungi.</title>
        <authorList>
            <person name="Stajich J.E."/>
            <person name="Amses K."/>
            <person name="Simmons R."/>
            <person name="Seto K."/>
            <person name="Myers J."/>
            <person name="Bonds A."/>
            <person name="Quandt C.A."/>
            <person name="Barry K."/>
            <person name="Liu P."/>
            <person name="Grigoriev I."/>
            <person name="Longcore J.E."/>
            <person name="James T.Y."/>
        </authorList>
    </citation>
    <scope>NUCLEOTIDE SEQUENCE</scope>
    <source>
        <strain evidence="3">JEL0513</strain>
    </source>
</reference>
<feature type="region of interest" description="Disordered" evidence="2">
    <location>
        <begin position="26"/>
        <end position="54"/>
    </location>
</feature>
<dbReference type="EMBL" id="JADGJH010000238">
    <property type="protein sequence ID" value="KAJ3132751.1"/>
    <property type="molecule type" value="Genomic_DNA"/>
</dbReference>
<dbReference type="AlphaFoldDB" id="A0AAD5XJE0"/>
<organism evidence="3 4">
    <name type="scientific">Physocladia obscura</name>
    <dbReference type="NCBI Taxonomy" id="109957"/>
    <lineage>
        <taxon>Eukaryota</taxon>
        <taxon>Fungi</taxon>
        <taxon>Fungi incertae sedis</taxon>
        <taxon>Chytridiomycota</taxon>
        <taxon>Chytridiomycota incertae sedis</taxon>
        <taxon>Chytridiomycetes</taxon>
        <taxon>Chytridiales</taxon>
        <taxon>Chytriomycetaceae</taxon>
        <taxon>Physocladia</taxon>
    </lineage>
</organism>
<gene>
    <name evidence="3" type="ORF">HK100_004986</name>
</gene>
<comment type="caution">
    <text evidence="3">The sequence shown here is derived from an EMBL/GenBank/DDBJ whole genome shotgun (WGS) entry which is preliminary data.</text>
</comment>
<keyword evidence="1" id="KW-0175">Coiled coil</keyword>
<evidence type="ECO:0000256" key="1">
    <source>
        <dbReference type="SAM" id="Coils"/>
    </source>
</evidence>
<dbReference type="Proteomes" id="UP001211907">
    <property type="component" value="Unassembled WGS sequence"/>
</dbReference>
<dbReference type="PANTHER" id="PTHR28634">
    <property type="entry name" value="ZINC FINGER B-BOX DOMAIN-CONTAINING PROTEIN 1"/>
    <property type="match status" value="1"/>
</dbReference>
<name>A0AAD5XJE0_9FUNG</name>
<evidence type="ECO:0000313" key="4">
    <source>
        <dbReference type="Proteomes" id="UP001211907"/>
    </source>
</evidence>
<dbReference type="PANTHER" id="PTHR28634:SF1">
    <property type="entry name" value="ZINC FINGER B-BOX DOMAIN-CONTAINING PROTEIN 1"/>
    <property type="match status" value="1"/>
</dbReference>
<feature type="coiled-coil region" evidence="1">
    <location>
        <begin position="55"/>
        <end position="82"/>
    </location>
</feature>
<keyword evidence="4" id="KW-1185">Reference proteome</keyword>
<protein>
    <submittedName>
        <fullName evidence="3">Uncharacterized protein</fullName>
    </submittedName>
</protein>
<evidence type="ECO:0000256" key="2">
    <source>
        <dbReference type="SAM" id="MobiDB-lite"/>
    </source>
</evidence>
<evidence type="ECO:0000313" key="3">
    <source>
        <dbReference type="EMBL" id="KAJ3132751.1"/>
    </source>
</evidence>
<feature type="compositionally biased region" description="Low complexity" evidence="2">
    <location>
        <begin position="26"/>
        <end position="46"/>
    </location>
</feature>
<dbReference type="InterPro" id="IPR037688">
    <property type="entry name" value="ZBBX"/>
</dbReference>
<sequence>MNTETIEVQTQISRRVASGLNTRGLFSNSSSSSTSSFSVSATNSKKSSYEPKTKIEELERENKIMEDRLAALKEHLLKEKEKRGSAESIWKGGKSSRGSLKAYATEILEAKRLAKQKGRYTGITNEAKIELRNFESVAERKLTKLNQLHSQNTGDKGLKLPLILTADSSSQLTDSLKELDSAIIDSTKREKIIIAKVFKSKNGTTSNRSFSPENQSTIQMVRIHIEEIEWQVPSRPETPNHRQSSSLLTSLNKWSNAASITTILNSPIPIPPSNSSGSTQELHRVRRSRIRQINPPPPIITNFNANSSIIAQPSDFNEYDRHIGQGKSSEINSENISETPGGKLLVGEFDENAGRGSFLQALEEWRGGSAVNKTLVVTTPKKKEIEESVGTSTLESFREIENSLATSKIMKSTLEMLQSTKVTSLSYLEKMLLTKLREEMIRPTPQVFIASHSLGKNDEDEIEDEIAHVFWPPQLSKTSESDLIPPIVLTQVEESISIQIISTQLDSSDKFDYVVENIVVVEPDD</sequence>